<protein>
    <submittedName>
        <fullName evidence="1">Uncharacterized protein</fullName>
    </submittedName>
</protein>
<gene>
    <name evidence="1" type="ORF">NPIL_453131</name>
</gene>
<dbReference type="Proteomes" id="UP000887013">
    <property type="component" value="Unassembled WGS sequence"/>
</dbReference>
<dbReference type="OrthoDB" id="6442428at2759"/>
<evidence type="ECO:0000313" key="2">
    <source>
        <dbReference type="Proteomes" id="UP000887013"/>
    </source>
</evidence>
<accession>A0A8X6NZE7</accession>
<proteinExistence type="predicted"/>
<keyword evidence="2" id="KW-1185">Reference proteome</keyword>
<dbReference type="AlphaFoldDB" id="A0A8X6NZE7"/>
<dbReference type="EMBL" id="BMAW01110331">
    <property type="protein sequence ID" value="GFT42674.1"/>
    <property type="molecule type" value="Genomic_DNA"/>
</dbReference>
<name>A0A8X6NZE7_NEPPI</name>
<evidence type="ECO:0000313" key="1">
    <source>
        <dbReference type="EMBL" id="GFT42674.1"/>
    </source>
</evidence>
<organism evidence="1 2">
    <name type="scientific">Nephila pilipes</name>
    <name type="common">Giant wood spider</name>
    <name type="synonym">Nephila maculata</name>
    <dbReference type="NCBI Taxonomy" id="299642"/>
    <lineage>
        <taxon>Eukaryota</taxon>
        <taxon>Metazoa</taxon>
        <taxon>Ecdysozoa</taxon>
        <taxon>Arthropoda</taxon>
        <taxon>Chelicerata</taxon>
        <taxon>Arachnida</taxon>
        <taxon>Araneae</taxon>
        <taxon>Araneomorphae</taxon>
        <taxon>Entelegynae</taxon>
        <taxon>Araneoidea</taxon>
        <taxon>Nephilidae</taxon>
        <taxon>Nephila</taxon>
    </lineage>
</organism>
<sequence>MQEKKSEEAVRKIEEQSREDVVWWRKECAIMKRKINLAKNQSWNDFLQIMDYRRNGPQAYRLMDTLNDKKEQRSNHVQ</sequence>
<reference evidence="1" key="1">
    <citation type="submission" date="2020-08" db="EMBL/GenBank/DDBJ databases">
        <title>Multicomponent nature underlies the extraordinary mechanical properties of spider dragline silk.</title>
        <authorList>
            <person name="Kono N."/>
            <person name="Nakamura H."/>
            <person name="Mori M."/>
            <person name="Yoshida Y."/>
            <person name="Ohtoshi R."/>
            <person name="Malay A.D."/>
            <person name="Moran D.A.P."/>
            <person name="Tomita M."/>
            <person name="Numata K."/>
            <person name="Arakawa K."/>
        </authorList>
    </citation>
    <scope>NUCLEOTIDE SEQUENCE</scope>
</reference>
<comment type="caution">
    <text evidence="1">The sequence shown here is derived from an EMBL/GenBank/DDBJ whole genome shotgun (WGS) entry which is preliminary data.</text>
</comment>